<protein>
    <submittedName>
        <fullName evidence="1">Uncharacterized protein</fullName>
    </submittedName>
</protein>
<organism evidence="1 2">
    <name type="scientific">Leptotrichia wadei</name>
    <dbReference type="NCBI Taxonomy" id="157687"/>
    <lineage>
        <taxon>Bacteria</taxon>
        <taxon>Fusobacteriati</taxon>
        <taxon>Fusobacteriota</taxon>
        <taxon>Fusobacteriia</taxon>
        <taxon>Fusobacteriales</taxon>
        <taxon>Leptotrichiaceae</taxon>
        <taxon>Leptotrichia</taxon>
    </lineage>
</organism>
<dbReference type="Proteomes" id="UP000070483">
    <property type="component" value="Unassembled WGS sequence"/>
</dbReference>
<proteinExistence type="predicted"/>
<dbReference type="AlphaFoldDB" id="A0A134A6P1"/>
<dbReference type="EMBL" id="LSDD01000111">
    <property type="protein sequence ID" value="KXB63362.1"/>
    <property type="molecule type" value="Genomic_DNA"/>
</dbReference>
<dbReference type="PATRIC" id="fig|157687.3.peg.1549"/>
<dbReference type="GeneID" id="84805463"/>
<evidence type="ECO:0000313" key="1">
    <source>
        <dbReference type="EMBL" id="KXB63362.1"/>
    </source>
</evidence>
<name>A0A134A6P1_9FUSO</name>
<sequence length="214" mass="25274">MNKIIILYLLLFSYTLSKGKELLDVEIINLRNQRYALTSKIKSSDYKLPFTKIIYNSNGIINIKKFTKEKNGSFKSYIENKNYDSTELKEILKNVFDKNFSNKKLFVSCTICNILQNDIELTTEAMVQPPKNIVKLYKKILEEEREELFLNNVSVSAVGRLYKVEYENTAIILYEDENFYKDETIKNLIIFINTSLNYTPQREYMKNYIKNISK</sequence>
<evidence type="ECO:0000313" key="2">
    <source>
        <dbReference type="Proteomes" id="UP000070483"/>
    </source>
</evidence>
<comment type="caution">
    <text evidence="1">The sequence shown here is derived from an EMBL/GenBank/DDBJ whole genome shotgun (WGS) entry which is preliminary data.</text>
</comment>
<reference evidence="2" key="1">
    <citation type="submission" date="2016-01" db="EMBL/GenBank/DDBJ databases">
        <authorList>
            <person name="Mitreva M."/>
            <person name="Pepin K.H."/>
            <person name="Mihindukulasuriya K.A."/>
            <person name="Fulton R."/>
            <person name="Fronick C."/>
            <person name="O'Laughlin M."/>
            <person name="Miner T."/>
            <person name="Herter B."/>
            <person name="Rosa B.A."/>
            <person name="Cordes M."/>
            <person name="Tomlinson C."/>
            <person name="Wollam A."/>
            <person name="Palsikar V.B."/>
            <person name="Mardis E.R."/>
            <person name="Wilson R.K."/>
        </authorList>
    </citation>
    <scope>NUCLEOTIDE SEQUENCE [LARGE SCALE GENOMIC DNA]</scope>
    <source>
        <strain evidence="2">KA00185</strain>
    </source>
</reference>
<dbReference type="RefSeq" id="WP_018498919.1">
    <property type="nucleotide sequence ID" value="NZ_AP019830.1"/>
</dbReference>
<dbReference type="OrthoDB" id="9878540at2"/>
<gene>
    <name evidence="1" type="ORF">HMPREF3180_01557</name>
</gene>
<accession>A0A134A6P1</accession>
<keyword evidence="2" id="KW-1185">Reference proteome</keyword>